<gene>
    <name evidence="1" type="ORF">METZ01_LOCUS1777</name>
</gene>
<name>A0A381N5N9_9ZZZZ</name>
<accession>A0A381N5N9</accession>
<organism evidence="1">
    <name type="scientific">marine metagenome</name>
    <dbReference type="NCBI Taxonomy" id="408172"/>
    <lineage>
        <taxon>unclassified sequences</taxon>
        <taxon>metagenomes</taxon>
        <taxon>ecological metagenomes</taxon>
    </lineage>
</organism>
<sequence length="48" mass="5886">MENFVGWYTHPNRKNLFINKKYGFLYRRTKVGSFHLIPQKMTLHQEIC</sequence>
<evidence type="ECO:0000313" key="1">
    <source>
        <dbReference type="EMBL" id="SUZ48923.1"/>
    </source>
</evidence>
<proteinExistence type="predicted"/>
<dbReference type="AlphaFoldDB" id="A0A381N5N9"/>
<dbReference type="EMBL" id="UINC01000094">
    <property type="protein sequence ID" value="SUZ48923.1"/>
    <property type="molecule type" value="Genomic_DNA"/>
</dbReference>
<reference evidence="1" key="1">
    <citation type="submission" date="2018-05" db="EMBL/GenBank/DDBJ databases">
        <authorList>
            <person name="Lanie J.A."/>
            <person name="Ng W.-L."/>
            <person name="Kazmierczak K.M."/>
            <person name="Andrzejewski T.M."/>
            <person name="Davidsen T.M."/>
            <person name="Wayne K.J."/>
            <person name="Tettelin H."/>
            <person name="Glass J.I."/>
            <person name="Rusch D."/>
            <person name="Podicherti R."/>
            <person name="Tsui H.-C.T."/>
            <person name="Winkler M.E."/>
        </authorList>
    </citation>
    <scope>NUCLEOTIDE SEQUENCE</scope>
</reference>
<protein>
    <submittedName>
        <fullName evidence="1">Uncharacterized protein</fullName>
    </submittedName>
</protein>